<feature type="region of interest" description="Disordered" evidence="3">
    <location>
        <begin position="800"/>
        <end position="898"/>
    </location>
</feature>
<dbReference type="Gene3D" id="2.30.29.30">
    <property type="entry name" value="Pleckstrin-homology domain (PH domain)/Phosphotyrosine-binding domain (PTB)"/>
    <property type="match status" value="1"/>
</dbReference>
<feature type="domain" description="PH" evidence="4">
    <location>
        <begin position="280"/>
        <end position="384"/>
    </location>
</feature>
<feature type="compositionally biased region" description="Polar residues" evidence="3">
    <location>
        <begin position="563"/>
        <end position="576"/>
    </location>
</feature>
<dbReference type="EMBL" id="JADGIZ020000012">
    <property type="protein sequence ID" value="KAL2917131.1"/>
    <property type="molecule type" value="Genomic_DNA"/>
</dbReference>
<comment type="caution">
    <text evidence="6">The sequence shown here is derived from an EMBL/GenBank/DDBJ whole genome shotgun (WGS) entry which is preliminary data.</text>
</comment>
<dbReference type="InterPro" id="IPR000219">
    <property type="entry name" value="DH_dom"/>
</dbReference>
<dbReference type="SUPFAM" id="SSF48065">
    <property type="entry name" value="DBL homology domain (DH-domain)"/>
    <property type="match status" value="1"/>
</dbReference>
<dbReference type="InterPro" id="IPR051480">
    <property type="entry name" value="Endocytic_GEF_Adapter"/>
</dbReference>
<dbReference type="SMART" id="SM00233">
    <property type="entry name" value="PH"/>
    <property type="match status" value="1"/>
</dbReference>
<feature type="compositionally biased region" description="Basic and acidic residues" evidence="3">
    <location>
        <begin position="875"/>
        <end position="896"/>
    </location>
</feature>
<dbReference type="InterPro" id="IPR001849">
    <property type="entry name" value="PH_domain"/>
</dbReference>
<feature type="region of interest" description="Disordered" evidence="3">
    <location>
        <begin position="394"/>
        <end position="504"/>
    </location>
</feature>
<keyword evidence="2" id="KW-0963">Cytoplasm</keyword>
<evidence type="ECO:0000259" key="5">
    <source>
        <dbReference type="PROSITE" id="PS50010"/>
    </source>
</evidence>
<dbReference type="InterPro" id="IPR011993">
    <property type="entry name" value="PH-like_dom_sf"/>
</dbReference>
<dbReference type="InterPro" id="IPR035899">
    <property type="entry name" value="DBL_dom_sf"/>
</dbReference>
<dbReference type="InterPro" id="IPR001331">
    <property type="entry name" value="GDS_CDC24_CS"/>
</dbReference>
<dbReference type="Pfam" id="PF00169">
    <property type="entry name" value="PH"/>
    <property type="match status" value="1"/>
</dbReference>
<organism evidence="6 7">
    <name type="scientific">Polyrhizophydium stewartii</name>
    <dbReference type="NCBI Taxonomy" id="2732419"/>
    <lineage>
        <taxon>Eukaryota</taxon>
        <taxon>Fungi</taxon>
        <taxon>Fungi incertae sedis</taxon>
        <taxon>Chytridiomycota</taxon>
        <taxon>Chytridiomycota incertae sedis</taxon>
        <taxon>Chytridiomycetes</taxon>
        <taxon>Rhizophydiales</taxon>
        <taxon>Rhizophydiales incertae sedis</taxon>
        <taxon>Polyrhizophydium</taxon>
    </lineage>
</organism>
<feature type="compositionally biased region" description="Acidic residues" evidence="3">
    <location>
        <begin position="476"/>
        <end position="493"/>
    </location>
</feature>
<evidence type="ECO:0000256" key="1">
    <source>
        <dbReference type="ARBA" id="ARBA00004496"/>
    </source>
</evidence>
<dbReference type="PANTHER" id="PTHR46006">
    <property type="entry name" value="RHO GUANINE NUCLEOTIDE EXCHANGE FACTOR AT 64C, ISOFORM A"/>
    <property type="match status" value="1"/>
</dbReference>
<gene>
    <name evidence="6" type="ORF">HK105_203195</name>
</gene>
<keyword evidence="7" id="KW-1185">Reference proteome</keyword>
<evidence type="ECO:0000256" key="3">
    <source>
        <dbReference type="SAM" id="MobiDB-lite"/>
    </source>
</evidence>
<feature type="compositionally biased region" description="Low complexity" evidence="3">
    <location>
        <begin position="800"/>
        <end position="816"/>
    </location>
</feature>
<feature type="domain" description="DH" evidence="5">
    <location>
        <begin position="68"/>
        <end position="248"/>
    </location>
</feature>
<dbReference type="Pfam" id="PF00621">
    <property type="entry name" value="RhoGEF"/>
    <property type="match status" value="1"/>
</dbReference>
<dbReference type="CDD" id="cd00160">
    <property type="entry name" value="RhoGEF"/>
    <property type="match status" value="1"/>
</dbReference>
<dbReference type="PROSITE" id="PS50010">
    <property type="entry name" value="DH_2"/>
    <property type="match status" value="1"/>
</dbReference>
<dbReference type="SUPFAM" id="SSF50729">
    <property type="entry name" value="PH domain-like"/>
    <property type="match status" value="1"/>
</dbReference>
<feature type="region of interest" description="Disordered" evidence="3">
    <location>
        <begin position="680"/>
        <end position="753"/>
    </location>
</feature>
<feature type="compositionally biased region" description="Polar residues" evidence="3">
    <location>
        <begin position="394"/>
        <end position="413"/>
    </location>
</feature>
<evidence type="ECO:0000313" key="7">
    <source>
        <dbReference type="Proteomes" id="UP001527925"/>
    </source>
</evidence>
<reference evidence="6 7" key="1">
    <citation type="submission" date="2023-09" db="EMBL/GenBank/DDBJ databases">
        <title>Pangenome analysis of Batrachochytrium dendrobatidis and related Chytrids.</title>
        <authorList>
            <person name="Yacoub M.N."/>
            <person name="Stajich J.E."/>
            <person name="James T.Y."/>
        </authorList>
    </citation>
    <scope>NUCLEOTIDE SEQUENCE [LARGE SCALE GENOMIC DNA]</scope>
    <source>
        <strain evidence="6 7">JEL0888</strain>
    </source>
</reference>
<dbReference type="PROSITE" id="PS00741">
    <property type="entry name" value="DH_1"/>
    <property type="match status" value="1"/>
</dbReference>
<dbReference type="Gene3D" id="1.20.900.10">
    <property type="entry name" value="Dbl homology (DH) domain"/>
    <property type="match status" value="1"/>
</dbReference>
<dbReference type="SMART" id="SM00325">
    <property type="entry name" value="RhoGEF"/>
    <property type="match status" value="1"/>
</dbReference>
<feature type="region of interest" description="Disordered" evidence="3">
    <location>
        <begin position="554"/>
        <end position="576"/>
    </location>
</feature>
<dbReference type="PANTHER" id="PTHR46006:SF6">
    <property type="entry name" value="INTERSECTIN-2 ISOFORM X1"/>
    <property type="match status" value="1"/>
</dbReference>
<feature type="compositionally biased region" description="Basic residues" evidence="3">
    <location>
        <begin position="683"/>
        <end position="698"/>
    </location>
</feature>
<sequence>MAVTAGAQNQHGGPGGVLAHEKWHVLEDDKVVDLDAAAAAWPGTMEIGEDGQRRFLIDVETLPKAEIKRQEVMHEVITTENEYVRDLHILTEVFLRNMRQMKILPEDGLQTVFSNTEQLIDVNQRLLAKLYERKSRDLGIIQEMGDIFAPDLKIYNVFCANHPSAIEYLQTQKANRDVNIFLQFCALKPECRGMDLSSFLLKPIQRICKYPLLLRELIKHTHEKHSDYDALSSALKEISDVVEYVNEKRREFEQSQQVAATLAKLEFSESLVLPRNPTRTLVCEGVLQKMAGKAGSTMRMAPQRLCVLFCDVLIVAKPSLFSGGKAQVNAIYSIWSIKITNVADSDRTKYALQVLIDRKKHFVLIAASERDKKTWVDGFATALEASNKVISSVSPTAATNQTPVSNLSESPTDIQAGVEAAASPSKKTRKARHTICEADSPAQGSPKIPSRGIGAVGREAGHPELDGSGASKAANDDEECDDEEYDDDEEEDEHPPASAAAASAAAPLGAVPVARVFPLKPLGGSSAPQPGRLAAVQGSDEHVQLKPAHTSLGLIGEDGTVRNEGSQPSVVTRSRSSMLFSEEEAAAKRLERKGGNITPRAALSASDVHTTEPGVSDGIGGGRRPRTTSLDSIIRGSVAAQGHGSRTGSHENVHGTLSACGSARNLASLSAAGVAAMILSGHGHGHGHGQHSGHHSHGHSPLVHSTSRERITTAESGGEAAQHPPAPQPPQMQPHPPPYPPPHPPPHQTHERLASSEGIVKALGGDSSRPSDSVRSLRRQQILARTGSSEGLQIRTDLCAPASQRTQTTATATADGSGAGGAGNGAKLSAGSTHSPKQGQLQPPPSPTKRAGRESVESRSSAWRGDAGESSGSLHAEDSVTRGRSPLESECGRDPLHASCRSTAAHALCTVG</sequence>
<accession>A0ABR4NCG5</accession>
<dbReference type="Proteomes" id="UP001527925">
    <property type="component" value="Unassembled WGS sequence"/>
</dbReference>
<name>A0ABR4NCG5_9FUNG</name>
<dbReference type="PROSITE" id="PS50003">
    <property type="entry name" value="PH_DOMAIN"/>
    <property type="match status" value="1"/>
</dbReference>
<protein>
    <submittedName>
        <fullName evidence="6">Uncharacterized protein</fullName>
    </submittedName>
</protein>
<evidence type="ECO:0000313" key="6">
    <source>
        <dbReference type="EMBL" id="KAL2917131.1"/>
    </source>
</evidence>
<proteinExistence type="predicted"/>
<feature type="region of interest" description="Disordered" evidence="3">
    <location>
        <begin position="592"/>
        <end position="628"/>
    </location>
</feature>
<evidence type="ECO:0000259" key="4">
    <source>
        <dbReference type="PROSITE" id="PS50003"/>
    </source>
</evidence>
<evidence type="ECO:0000256" key="2">
    <source>
        <dbReference type="ARBA" id="ARBA00022490"/>
    </source>
</evidence>
<comment type="subcellular location">
    <subcellularLocation>
        <location evidence="1">Cytoplasm</location>
    </subcellularLocation>
</comment>
<feature type="compositionally biased region" description="Pro residues" evidence="3">
    <location>
        <begin position="724"/>
        <end position="747"/>
    </location>
</feature>